<name>A0A9N9NGD5_9GLOM</name>
<dbReference type="GO" id="GO:0006310">
    <property type="term" value="P:DNA recombination"/>
    <property type="evidence" value="ECO:0007669"/>
    <property type="project" value="UniProtKB-KW"/>
</dbReference>
<dbReference type="PANTHER" id="PTHR47642">
    <property type="entry name" value="ATP-DEPENDENT DNA HELICASE"/>
    <property type="match status" value="1"/>
</dbReference>
<keyword evidence="1" id="KW-0347">Helicase</keyword>
<comment type="catalytic activity">
    <reaction evidence="1">
        <text>ATP + H2O = ADP + phosphate + H(+)</text>
        <dbReference type="Rhea" id="RHEA:13065"/>
        <dbReference type="ChEBI" id="CHEBI:15377"/>
        <dbReference type="ChEBI" id="CHEBI:15378"/>
        <dbReference type="ChEBI" id="CHEBI:30616"/>
        <dbReference type="ChEBI" id="CHEBI:43474"/>
        <dbReference type="ChEBI" id="CHEBI:456216"/>
        <dbReference type="EC" id="5.6.2.3"/>
    </reaction>
</comment>
<dbReference type="EMBL" id="CAJVQA010014576">
    <property type="protein sequence ID" value="CAG8731859.1"/>
    <property type="molecule type" value="Genomic_DNA"/>
</dbReference>
<accession>A0A9N9NGD5</accession>
<dbReference type="InterPro" id="IPR051055">
    <property type="entry name" value="PIF1_helicase"/>
</dbReference>
<dbReference type="GO" id="GO:0005524">
    <property type="term" value="F:ATP binding"/>
    <property type="evidence" value="ECO:0007669"/>
    <property type="project" value="UniProtKB-KW"/>
</dbReference>
<dbReference type="SUPFAM" id="SSF52540">
    <property type="entry name" value="P-loop containing nucleoside triphosphate hydrolases"/>
    <property type="match status" value="1"/>
</dbReference>
<dbReference type="Gene3D" id="3.40.50.300">
    <property type="entry name" value="P-loop containing nucleotide triphosphate hydrolases"/>
    <property type="match status" value="1"/>
</dbReference>
<organism evidence="3 4">
    <name type="scientific">Cetraspora pellucida</name>
    <dbReference type="NCBI Taxonomy" id="1433469"/>
    <lineage>
        <taxon>Eukaryota</taxon>
        <taxon>Fungi</taxon>
        <taxon>Fungi incertae sedis</taxon>
        <taxon>Mucoromycota</taxon>
        <taxon>Glomeromycotina</taxon>
        <taxon>Glomeromycetes</taxon>
        <taxon>Diversisporales</taxon>
        <taxon>Gigasporaceae</taxon>
        <taxon>Cetraspora</taxon>
    </lineage>
</organism>
<protein>
    <recommendedName>
        <fullName evidence="1">ATP-dependent DNA helicase</fullName>
        <ecNumber evidence="1">5.6.2.3</ecNumber>
    </recommendedName>
</protein>
<evidence type="ECO:0000256" key="1">
    <source>
        <dbReference type="RuleBase" id="RU363044"/>
    </source>
</evidence>
<keyword evidence="1" id="KW-0227">DNA damage</keyword>
<comment type="similarity">
    <text evidence="1">Belongs to the helicase family.</text>
</comment>
<dbReference type="GO" id="GO:0043139">
    <property type="term" value="F:5'-3' DNA helicase activity"/>
    <property type="evidence" value="ECO:0007669"/>
    <property type="project" value="UniProtKB-EC"/>
</dbReference>
<gene>
    <name evidence="3" type="ORF">CPELLU_LOCUS13539</name>
</gene>
<keyword evidence="1" id="KW-0067">ATP-binding</keyword>
<keyword evidence="1" id="KW-0378">Hydrolase</keyword>
<evidence type="ECO:0000259" key="2">
    <source>
        <dbReference type="Pfam" id="PF05970"/>
    </source>
</evidence>
<dbReference type="OrthoDB" id="5578775at2759"/>
<evidence type="ECO:0000313" key="4">
    <source>
        <dbReference type="Proteomes" id="UP000789759"/>
    </source>
</evidence>
<comment type="cofactor">
    <cofactor evidence="1">
        <name>Mg(2+)</name>
        <dbReference type="ChEBI" id="CHEBI:18420"/>
    </cofactor>
</comment>
<keyword evidence="1" id="KW-0233">DNA recombination</keyword>
<sequence length="329" mass="37244">MVGQKMLALIDMQLRQAFPEKKDQPFGGRSIILIGDFGQLPPVLDDPMFLQTLRRSPLSNNEDQRHFRDILLRLRDGETTMDDWKTLTTRFADSPDVDNCLFLDATSLLPRKVDVDEVNFNKLRSLNCPVAKVRAIHDLGGCEASRADSNMAKGLEACLLLARGARIMLRANLWTEVGLVNGSMGTIQEILFEEGKCPPFLPSAVLVEFDNYNSPSITTVENKRLVPILPIRQTWESKSIVCSRLQFPINLAWAITVHKSQGLTLPKAIVDLGEREYATGLSFVAISRVRSLKNILFHPFLFERLQRIRNSTRLQNRKSEEERLVSLIT</sequence>
<dbReference type="PANTHER" id="PTHR47642:SF6">
    <property type="entry name" value="ATP-DEPENDENT DNA HELICASE"/>
    <property type="match status" value="1"/>
</dbReference>
<evidence type="ECO:0000313" key="3">
    <source>
        <dbReference type="EMBL" id="CAG8731859.1"/>
    </source>
</evidence>
<dbReference type="InterPro" id="IPR027417">
    <property type="entry name" value="P-loop_NTPase"/>
</dbReference>
<dbReference type="GO" id="GO:0016787">
    <property type="term" value="F:hydrolase activity"/>
    <property type="evidence" value="ECO:0007669"/>
    <property type="project" value="UniProtKB-KW"/>
</dbReference>
<keyword evidence="1" id="KW-0547">Nucleotide-binding</keyword>
<keyword evidence="1" id="KW-0234">DNA repair</keyword>
<proteinExistence type="inferred from homology"/>
<dbReference type="GO" id="GO:0000723">
    <property type="term" value="P:telomere maintenance"/>
    <property type="evidence" value="ECO:0007669"/>
    <property type="project" value="InterPro"/>
</dbReference>
<dbReference type="CDD" id="cd18809">
    <property type="entry name" value="SF1_C_RecD"/>
    <property type="match status" value="1"/>
</dbReference>
<dbReference type="AlphaFoldDB" id="A0A9N9NGD5"/>
<dbReference type="GO" id="GO:0006281">
    <property type="term" value="P:DNA repair"/>
    <property type="evidence" value="ECO:0007669"/>
    <property type="project" value="UniProtKB-KW"/>
</dbReference>
<comment type="caution">
    <text evidence="3">The sequence shown here is derived from an EMBL/GenBank/DDBJ whole genome shotgun (WGS) entry which is preliminary data.</text>
</comment>
<dbReference type="Pfam" id="PF05970">
    <property type="entry name" value="PIF1"/>
    <property type="match status" value="1"/>
</dbReference>
<dbReference type="EC" id="5.6.2.3" evidence="1"/>
<reference evidence="3" key="1">
    <citation type="submission" date="2021-06" db="EMBL/GenBank/DDBJ databases">
        <authorList>
            <person name="Kallberg Y."/>
            <person name="Tangrot J."/>
            <person name="Rosling A."/>
        </authorList>
    </citation>
    <scope>NUCLEOTIDE SEQUENCE</scope>
    <source>
        <strain evidence="3">FL966</strain>
    </source>
</reference>
<dbReference type="InterPro" id="IPR010285">
    <property type="entry name" value="DNA_helicase_pif1-like_DEAD"/>
</dbReference>
<feature type="domain" description="DNA helicase Pif1-like DEAD-box helicase" evidence="2">
    <location>
        <begin position="1"/>
        <end position="48"/>
    </location>
</feature>
<keyword evidence="4" id="KW-1185">Reference proteome</keyword>
<dbReference type="Proteomes" id="UP000789759">
    <property type="component" value="Unassembled WGS sequence"/>
</dbReference>